<feature type="region of interest" description="Disordered" evidence="6">
    <location>
        <begin position="147"/>
        <end position="210"/>
    </location>
</feature>
<dbReference type="Gene3D" id="2.40.50.100">
    <property type="match status" value="1"/>
</dbReference>
<evidence type="ECO:0000256" key="6">
    <source>
        <dbReference type="SAM" id="MobiDB-lite"/>
    </source>
</evidence>
<sequence>MEKGTVIKWLVETGNAVDSGDPVVVVESDKTSFKLCAEESGQLLDKAVTETETVPVGTLLGRIGTPNEIDDTLDQVGPEVGSSANPIGGPPSGGTTEDEDDDRSIVRATPSARKLAREHGLELETVAATVGKRRLDRDDVLALLDKRPTNVSRGEDMKSTSVSPNRAKERDPPDEVQEGEKRMSHQGNTPERDNRSRGKNTGERKNAVLASPRARVVAEEYGVDLSVVAERLDEDELRESDVKAYVRQYAAFEDHTSIQSQRDSQRSAPSIAETVPIEGPREVMFEQMGRAAGEYANTTTMIRVDVTDLVELRVRLSEAWTVDLSYTAFVVRAVADALSSEEYRLLNASISDQTIDTYSDINVGIAVNTDRGLLVPTIYHADEITIRDLSEEIDELATAAREGRLDPVELQNGTFSVSNAGQLGAYLNTPQIRPPQTAVLGMCTIFEDAGIVEGEIEPRKFMHLTLTYDHRVVEGATAVSFLQELQSSIESPESLLS</sequence>
<name>A0A7D5L813_9EURY</name>
<dbReference type="InterPro" id="IPR011053">
    <property type="entry name" value="Single_hybrid_motif"/>
</dbReference>
<dbReference type="PANTHER" id="PTHR43178">
    <property type="entry name" value="DIHYDROLIPOAMIDE ACETYLTRANSFERASE COMPONENT OF PYRUVATE DEHYDROGENASE COMPLEX"/>
    <property type="match status" value="1"/>
</dbReference>
<dbReference type="PROSITE" id="PS00189">
    <property type="entry name" value="LIPOYL"/>
    <property type="match status" value="1"/>
</dbReference>
<dbReference type="PROSITE" id="PS50968">
    <property type="entry name" value="BIOTINYL_LIPOYL"/>
    <property type="match status" value="1"/>
</dbReference>
<dbReference type="InterPro" id="IPR003016">
    <property type="entry name" value="2-oxoA_DH_lipoyl-BS"/>
</dbReference>
<evidence type="ECO:0000313" key="9">
    <source>
        <dbReference type="EMBL" id="QLG60293.1"/>
    </source>
</evidence>
<gene>
    <name evidence="9" type="ORF">HUG12_00350</name>
</gene>
<proteinExistence type="inferred from homology"/>
<dbReference type="GeneID" id="56035863"/>
<dbReference type="Pfam" id="PF00198">
    <property type="entry name" value="2-oxoacid_dh"/>
    <property type="match status" value="1"/>
</dbReference>
<dbReference type="InterPro" id="IPR023213">
    <property type="entry name" value="CAT-like_dom_sf"/>
</dbReference>
<dbReference type="GO" id="GO:0031405">
    <property type="term" value="F:lipoic acid binding"/>
    <property type="evidence" value="ECO:0007669"/>
    <property type="project" value="TreeGrafter"/>
</dbReference>
<evidence type="ECO:0000256" key="4">
    <source>
        <dbReference type="ARBA" id="ARBA00022823"/>
    </source>
</evidence>
<feature type="compositionally biased region" description="Basic and acidic residues" evidence="6">
    <location>
        <begin position="166"/>
        <end position="183"/>
    </location>
</feature>
<dbReference type="Pfam" id="PF00364">
    <property type="entry name" value="Biotin_lipoyl"/>
    <property type="match status" value="1"/>
</dbReference>
<dbReference type="Gene3D" id="3.30.559.10">
    <property type="entry name" value="Chloramphenicol acetyltransferase-like domain"/>
    <property type="match status" value="1"/>
</dbReference>
<dbReference type="SUPFAM" id="SSF47005">
    <property type="entry name" value="Peripheral subunit-binding domain of 2-oxo acid dehydrogenase complex"/>
    <property type="match status" value="1"/>
</dbReference>
<dbReference type="InterPro" id="IPR000089">
    <property type="entry name" value="Biotin_lipoyl"/>
</dbReference>
<dbReference type="Proteomes" id="UP000509626">
    <property type="component" value="Chromosome"/>
</dbReference>
<dbReference type="AlphaFoldDB" id="A0A7D5L813"/>
<evidence type="ECO:0000256" key="3">
    <source>
        <dbReference type="ARBA" id="ARBA00022679"/>
    </source>
</evidence>
<evidence type="ECO:0000259" key="7">
    <source>
        <dbReference type="PROSITE" id="PS50968"/>
    </source>
</evidence>
<evidence type="ECO:0000259" key="8">
    <source>
        <dbReference type="PROSITE" id="PS51826"/>
    </source>
</evidence>
<evidence type="ECO:0000256" key="5">
    <source>
        <dbReference type="ARBA" id="ARBA00023315"/>
    </source>
</evidence>
<dbReference type="CDD" id="cd06849">
    <property type="entry name" value="lipoyl_domain"/>
    <property type="match status" value="1"/>
</dbReference>
<dbReference type="SUPFAM" id="SSF52777">
    <property type="entry name" value="CoA-dependent acyltransferases"/>
    <property type="match status" value="1"/>
</dbReference>
<dbReference type="PROSITE" id="PS51826">
    <property type="entry name" value="PSBD"/>
    <property type="match status" value="1"/>
</dbReference>
<feature type="compositionally biased region" description="Basic and acidic residues" evidence="6">
    <location>
        <begin position="147"/>
        <end position="158"/>
    </location>
</feature>
<comment type="cofactor">
    <cofactor evidence="1">
        <name>(R)-lipoate</name>
        <dbReference type="ChEBI" id="CHEBI:83088"/>
    </cofactor>
</comment>
<comment type="similarity">
    <text evidence="2">Belongs to the 2-oxoacid dehydrogenase family.</text>
</comment>
<keyword evidence="5" id="KW-0012">Acyltransferase</keyword>
<evidence type="ECO:0000256" key="2">
    <source>
        <dbReference type="ARBA" id="ARBA00007317"/>
    </source>
</evidence>
<feature type="compositionally biased region" description="Basic and acidic residues" evidence="6">
    <location>
        <begin position="190"/>
        <end position="206"/>
    </location>
</feature>
<feature type="region of interest" description="Disordered" evidence="6">
    <location>
        <begin position="62"/>
        <end position="104"/>
    </location>
</feature>
<dbReference type="GO" id="GO:0016407">
    <property type="term" value="F:acetyltransferase activity"/>
    <property type="evidence" value="ECO:0007669"/>
    <property type="project" value="TreeGrafter"/>
</dbReference>
<dbReference type="InterPro" id="IPR001078">
    <property type="entry name" value="2-oxoacid_DH_actylTfrase"/>
</dbReference>
<dbReference type="RefSeq" id="WP_179266879.1">
    <property type="nucleotide sequence ID" value="NZ_CP058579.1"/>
</dbReference>
<dbReference type="KEGG" id="halu:HUG12_00350"/>
<organism evidence="9 10">
    <name type="scientific">Halorarum salinum</name>
    <dbReference type="NCBI Taxonomy" id="2743089"/>
    <lineage>
        <taxon>Archaea</taxon>
        <taxon>Methanobacteriati</taxon>
        <taxon>Methanobacteriota</taxon>
        <taxon>Stenosarchaea group</taxon>
        <taxon>Halobacteria</taxon>
        <taxon>Halobacteriales</taxon>
        <taxon>Haloferacaceae</taxon>
        <taxon>Halorarum</taxon>
    </lineage>
</organism>
<dbReference type="EMBL" id="CP058579">
    <property type="protein sequence ID" value="QLG60293.1"/>
    <property type="molecule type" value="Genomic_DNA"/>
</dbReference>
<dbReference type="InterPro" id="IPR050743">
    <property type="entry name" value="2-oxoacid_DH_E2_comp"/>
</dbReference>
<dbReference type="PANTHER" id="PTHR43178:SF5">
    <property type="entry name" value="LIPOAMIDE ACYLTRANSFERASE COMPONENT OF BRANCHED-CHAIN ALPHA-KETO ACID DEHYDROGENASE COMPLEX, MITOCHONDRIAL"/>
    <property type="match status" value="1"/>
</dbReference>
<reference evidence="9 10" key="1">
    <citation type="submission" date="2020-06" db="EMBL/GenBank/DDBJ databases">
        <title>NJ-3-1, isolated from saline soil.</title>
        <authorList>
            <person name="Cui H.L."/>
            <person name="Shi X."/>
        </authorList>
    </citation>
    <scope>NUCLEOTIDE SEQUENCE [LARGE SCALE GENOMIC DNA]</scope>
    <source>
        <strain evidence="9 10">NJ-3-1</strain>
    </source>
</reference>
<evidence type="ECO:0000256" key="1">
    <source>
        <dbReference type="ARBA" id="ARBA00001938"/>
    </source>
</evidence>
<dbReference type="OrthoDB" id="180296at2157"/>
<dbReference type="GO" id="GO:0005737">
    <property type="term" value="C:cytoplasm"/>
    <property type="evidence" value="ECO:0007669"/>
    <property type="project" value="TreeGrafter"/>
</dbReference>
<dbReference type="SUPFAM" id="SSF51230">
    <property type="entry name" value="Single hybrid motif"/>
    <property type="match status" value="1"/>
</dbReference>
<dbReference type="InterPro" id="IPR004167">
    <property type="entry name" value="PSBD"/>
</dbReference>
<dbReference type="Pfam" id="PF02817">
    <property type="entry name" value="E3_binding"/>
    <property type="match status" value="1"/>
</dbReference>
<protein>
    <submittedName>
        <fullName evidence="9">2-oxo acid dehydrogenase subunit E2</fullName>
    </submittedName>
</protein>
<evidence type="ECO:0000313" key="10">
    <source>
        <dbReference type="Proteomes" id="UP000509626"/>
    </source>
</evidence>
<keyword evidence="4" id="KW-0450">Lipoyl</keyword>
<dbReference type="InterPro" id="IPR036625">
    <property type="entry name" value="E3-bd_dom_sf"/>
</dbReference>
<feature type="domain" description="Lipoyl-binding" evidence="7">
    <location>
        <begin position="1"/>
        <end position="64"/>
    </location>
</feature>
<keyword evidence="3" id="KW-0808">Transferase</keyword>
<feature type="domain" description="Peripheral subunit-binding (PSBD)" evidence="8">
    <location>
        <begin position="107"/>
        <end position="144"/>
    </location>
</feature>
<accession>A0A7D5L813</accession>
<dbReference type="Gene3D" id="4.10.320.10">
    <property type="entry name" value="E3-binding domain"/>
    <property type="match status" value="2"/>
</dbReference>
<keyword evidence="10" id="KW-1185">Reference proteome</keyword>